<dbReference type="AlphaFoldDB" id="A0A1B6EVZ0"/>
<organism evidence="1">
    <name type="scientific">Cuerna arida</name>
    <dbReference type="NCBI Taxonomy" id="1464854"/>
    <lineage>
        <taxon>Eukaryota</taxon>
        <taxon>Metazoa</taxon>
        <taxon>Ecdysozoa</taxon>
        <taxon>Arthropoda</taxon>
        <taxon>Hexapoda</taxon>
        <taxon>Insecta</taxon>
        <taxon>Pterygota</taxon>
        <taxon>Neoptera</taxon>
        <taxon>Paraneoptera</taxon>
        <taxon>Hemiptera</taxon>
        <taxon>Auchenorrhyncha</taxon>
        <taxon>Membracoidea</taxon>
        <taxon>Cicadellidae</taxon>
        <taxon>Cicadellinae</taxon>
        <taxon>Proconiini</taxon>
        <taxon>Cuerna</taxon>
    </lineage>
</organism>
<reference evidence="1" key="1">
    <citation type="submission" date="2015-11" db="EMBL/GenBank/DDBJ databases">
        <title>De novo transcriptome assembly of four potential Pierce s Disease insect vectors from Arizona vineyards.</title>
        <authorList>
            <person name="Tassone E.E."/>
        </authorList>
    </citation>
    <scope>NUCLEOTIDE SEQUENCE</scope>
</reference>
<name>A0A1B6EVZ0_9HEMI</name>
<feature type="non-terminal residue" evidence="1">
    <location>
        <position position="271"/>
    </location>
</feature>
<accession>A0A1B6EVZ0</accession>
<sequence>IYLCGCVHQAPVQQRRPRDGSKGNKKCINIYHIPKGEITVRVCKKFFLATFGVSDGRVTRAIGKARDGHVPGEDLRGRHEAAKKITQEQTQSVIEHISSFPSFQSHYSRIDNPNRKYLSPELNIAKMYTLYTKWCVEKQIRPCKEYYYRFIFNNKFNLQFHAPRKDTCKSCDKYHQMIQVEPNPEKKAELEREHTIHLRKAEKARASLKSDSTLAKTNKDVCTLTEDLQKALPFPKITVSEAYYRRNMYCYNLGIHDMGQNIGYMYVWDET</sequence>
<feature type="non-terminal residue" evidence="1">
    <location>
        <position position="1"/>
    </location>
</feature>
<protein>
    <submittedName>
        <fullName evidence="1">Uncharacterized protein</fullName>
    </submittedName>
</protein>
<dbReference type="PANTHER" id="PTHR10773">
    <property type="entry name" value="DNA-DIRECTED RNA POLYMERASES I, II, AND III SUBUNIT RPABC2"/>
    <property type="match status" value="1"/>
</dbReference>
<dbReference type="PANTHER" id="PTHR10773:SF19">
    <property type="match status" value="1"/>
</dbReference>
<evidence type="ECO:0000313" key="1">
    <source>
        <dbReference type="EMBL" id="JAS42060.1"/>
    </source>
</evidence>
<gene>
    <name evidence="1" type="ORF">g.17428</name>
</gene>
<dbReference type="EMBL" id="GECZ01027709">
    <property type="protein sequence ID" value="JAS42060.1"/>
    <property type="molecule type" value="Transcribed_RNA"/>
</dbReference>
<proteinExistence type="predicted"/>